<sequence length="87" mass="9952">MLLHLVKYLQPYWRTQSTTPGQISVIGVNSQQGSKGSSPYKTVGCLHFSILSRHKQEPDLYIRPIVSGIEVPFYEISWLLSRISLLY</sequence>
<proteinExistence type="predicted"/>
<gene>
    <name evidence="1" type="ORF">OCBIM_22015261mg</name>
</gene>
<dbReference type="AlphaFoldDB" id="A0A0L8HG45"/>
<organism evidence="1">
    <name type="scientific">Octopus bimaculoides</name>
    <name type="common">California two-spotted octopus</name>
    <dbReference type="NCBI Taxonomy" id="37653"/>
    <lineage>
        <taxon>Eukaryota</taxon>
        <taxon>Metazoa</taxon>
        <taxon>Spiralia</taxon>
        <taxon>Lophotrochozoa</taxon>
        <taxon>Mollusca</taxon>
        <taxon>Cephalopoda</taxon>
        <taxon>Coleoidea</taxon>
        <taxon>Octopodiformes</taxon>
        <taxon>Octopoda</taxon>
        <taxon>Incirrata</taxon>
        <taxon>Octopodidae</taxon>
        <taxon>Octopus</taxon>
    </lineage>
</organism>
<evidence type="ECO:0000313" key="1">
    <source>
        <dbReference type="EMBL" id="KOF88197.1"/>
    </source>
</evidence>
<dbReference type="EMBL" id="KQ418216">
    <property type="protein sequence ID" value="KOF88197.1"/>
    <property type="molecule type" value="Genomic_DNA"/>
</dbReference>
<accession>A0A0L8HG45</accession>
<name>A0A0L8HG45_OCTBM</name>
<protein>
    <submittedName>
        <fullName evidence="1">Uncharacterized protein</fullName>
    </submittedName>
</protein>
<reference evidence="1" key="1">
    <citation type="submission" date="2015-07" db="EMBL/GenBank/DDBJ databases">
        <title>MeaNS - Measles Nucleotide Surveillance Program.</title>
        <authorList>
            <person name="Tran T."/>
            <person name="Druce J."/>
        </authorList>
    </citation>
    <scope>NUCLEOTIDE SEQUENCE</scope>
    <source>
        <strain evidence="1">UCB-OBI-ISO-001</strain>
        <tissue evidence="1">Gonad</tissue>
    </source>
</reference>